<gene>
    <name evidence="1" type="ORF">C7377_1521</name>
</gene>
<evidence type="ECO:0000313" key="1">
    <source>
        <dbReference type="EMBL" id="PVX49883.1"/>
    </source>
</evidence>
<keyword evidence="2" id="KW-1185">Reference proteome</keyword>
<dbReference type="Proteomes" id="UP000251835">
    <property type="component" value="Unassembled WGS sequence"/>
</dbReference>
<name>A0A7L4UP90_BALHA</name>
<organism evidence="1 2">
    <name type="scientific">Balneicella halophila</name>
    <dbReference type="NCBI Taxonomy" id="1537566"/>
    <lineage>
        <taxon>Bacteria</taxon>
        <taxon>Pseudomonadati</taxon>
        <taxon>Bacteroidota</taxon>
        <taxon>Bacteroidia</taxon>
        <taxon>Bacteroidales</taxon>
        <taxon>Balneicellaceae</taxon>
        <taxon>Balneicella</taxon>
    </lineage>
</organism>
<comment type="caution">
    <text evidence="1">The sequence shown here is derived from an EMBL/GenBank/DDBJ whole genome shotgun (WGS) entry which is preliminary data.</text>
</comment>
<accession>A0A7L4UP90</accession>
<reference evidence="1 2" key="1">
    <citation type="submission" date="2018-05" db="EMBL/GenBank/DDBJ databases">
        <title>Genomic Encyclopedia of Type Strains, Phase IV (KMG-IV): sequencing the most valuable type-strain genomes for metagenomic binning, comparative biology and taxonomic classification.</title>
        <authorList>
            <person name="Goeker M."/>
        </authorList>
    </citation>
    <scope>NUCLEOTIDE SEQUENCE [LARGE SCALE GENOMIC DNA]</scope>
    <source>
        <strain evidence="1 2">DSM 28579</strain>
    </source>
</reference>
<sequence>MIQLKTIEEEILYELPKSDLFQNYRSVLIEAIAHGINLKNLSVVSENINNVD</sequence>
<dbReference type="AlphaFoldDB" id="A0A7L4UP90"/>
<evidence type="ECO:0000313" key="2">
    <source>
        <dbReference type="Proteomes" id="UP000251835"/>
    </source>
</evidence>
<dbReference type="EMBL" id="QENZ01000005">
    <property type="protein sequence ID" value="PVX49883.1"/>
    <property type="molecule type" value="Genomic_DNA"/>
</dbReference>
<protein>
    <submittedName>
        <fullName evidence="1">Uncharacterized protein</fullName>
    </submittedName>
</protein>
<proteinExistence type="predicted"/>